<dbReference type="SMART" id="SM00388">
    <property type="entry name" value="HisKA"/>
    <property type="match status" value="1"/>
</dbReference>
<gene>
    <name evidence="7" type="ORF">GJ699_05405</name>
</gene>
<comment type="caution">
    <text evidence="7">The sequence shown here is derived from an EMBL/GenBank/DDBJ whole genome shotgun (WGS) entry which is preliminary data.</text>
</comment>
<accession>A0A6I2KUH3</accession>
<dbReference type="GO" id="GO:0000156">
    <property type="term" value="F:phosphorelay response regulator activity"/>
    <property type="evidence" value="ECO:0007669"/>
    <property type="project" value="TreeGrafter"/>
</dbReference>
<dbReference type="SMART" id="SM00387">
    <property type="entry name" value="HATPase_c"/>
    <property type="match status" value="1"/>
</dbReference>
<dbReference type="Gene3D" id="1.10.287.130">
    <property type="match status" value="1"/>
</dbReference>
<dbReference type="Gene3D" id="3.30.450.40">
    <property type="match status" value="1"/>
</dbReference>
<dbReference type="SUPFAM" id="SSF55874">
    <property type="entry name" value="ATPase domain of HSP90 chaperone/DNA topoisomerase II/histidine kinase"/>
    <property type="match status" value="1"/>
</dbReference>
<dbReference type="InterPro" id="IPR036890">
    <property type="entry name" value="HATPase_C_sf"/>
</dbReference>
<dbReference type="PRINTS" id="PR00344">
    <property type="entry name" value="BCTRLSENSOR"/>
</dbReference>
<dbReference type="InterPro" id="IPR003594">
    <property type="entry name" value="HATPase_dom"/>
</dbReference>
<keyword evidence="4" id="KW-0808">Transferase</keyword>
<evidence type="ECO:0000256" key="4">
    <source>
        <dbReference type="ARBA" id="ARBA00022679"/>
    </source>
</evidence>
<proteinExistence type="predicted"/>
<reference evidence="7 8" key="1">
    <citation type="submission" date="2019-11" db="EMBL/GenBank/DDBJ databases">
        <title>Novel species isolated from a subtropical stream in China.</title>
        <authorList>
            <person name="Lu H."/>
        </authorList>
    </citation>
    <scope>NUCLEOTIDE SEQUENCE [LARGE SCALE GENOMIC DNA]</scope>
    <source>
        <strain evidence="7 8">FT80W</strain>
    </source>
</reference>
<dbReference type="InterPro" id="IPR036097">
    <property type="entry name" value="HisK_dim/P_sf"/>
</dbReference>
<dbReference type="PANTHER" id="PTHR42878:SF13">
    <property type="entry name" value="HISTIDINE KINASE"/>
    <property type="match status" value="1"/>
</dbReference>
<dbReference type="PROSITE" id="PS50109">
    <property type="entry name" value="HIS_KIN"/>
    <property type="match status" value="1"/>
</dbReference>
<dbReference type="EC" id="2.7.13.3" evidence="2"/>
<dbReference type="GO" id="GO:0000155">
    <property type="term" value="F:phosphorelay sensor kinase activity"/>
    <property type="evidence" value="ECO:0007669"/>
    <property type="project" value="InterPro"/>
</dbReference>
<dbReference type="InterPro" id="IPR003661">
    <property type="entry name" value="HisK_dim/P_dom"/>
</dbReference>
<dbReference type="AlphaFoldDB" id="A0A6I2KUH3"/>
<dbReference type="InterPro" id="IPR050351">
    <property type="entry name" value="BphY/WalK/GraS-like"/>
</dbReference>
<dbReference type="CDD" id="cd00075">
    <property type="entry name" value="HATPase"/>
    <property type="match status" value="1"/>
</dbReference>
<dbReference type="InterPro" id="IPR029016">
    <property type="entry name" value="GAF-like_dom_sf"/>
</dbReference>
<evidence type="ECO:0000256" key="1">
    <source>
        <dbReference type="ARBA" id="ARBA00000085"/>
    </source>
</evidence>
<dbReference type="SUPFAM" id="SSF47384">
    <property type="entry name" value="Homodimeric domain of signal transducing histidine kinase"/>
    <property type="match status" value="1"/>
</dbReference>
<evidence type="ECO:0000313" key="7">
    <source>
        <dbReference type="EMBL" id="MRW89413.1"/>
    </source>
</evidence>
<sequence length="402" mass="44366">MKLTLDNDIAVIEKISSVPTILEAVTELTGLRFVCIARVTSNSWHSCAVLDKLNFGLKVGDPLDVATTLCDEVRETNAAIIIDSVRDSEQYCDHRTPQMYGFQSYFSIPLYRPSGEYFGTLCGLDPEKADLTRLATRNTLILFAELISRQLASEVVLRDTKTALSDEKEASKLREQFIAMLGHDIRTPLSTLSNGVEILRQKAPAALTPLLDVMKRSVLRIASMVDDVTDFTRGRMGGGISLNLRHETNLDRLLQHPVDELRNVYPQRQILTNFPQGLALFCDAPRLGQLLSNLLKNAIVHGSDSEPVFVNVKETNGIFELSVTNSGQPIPKEIQAQLFKPFWQSPTGNASQGLGLGLFIASEIALSHGGTLEVASSDAATTFTYRARTAAFVERRESTRLL</sequence>
<dbReference type="GO" id="GO:0007234">
    <property type="term" value="P:osmosensory signaling via phosphorelay pathway"/>
    <property type="evidence" value="ECO:0007669"/>
    <property type="project" value="TreeGrafter"/>
</dbReference>
<evidence type="ECO:0000259" key="6">
    <source>
        <dbReference type="PROSITE" id="PS50109"/>
    </source>
</evidence>
<dbReference type="InterPro" id="IPR004358">
    <property type="entry name" value="Sig_transdc_His_kin-like_C"/>
</dbReference>
<comment type="catalytic activity">
    <reaction evidence="1">
        <text>ATP + protein L-histidine = ADP + protein N-phospho-L-histidine.</text>
        <dbReference type="EC" id="2.7.13.3"/>
    </reaction>
</comment>
<keyword evidence="5" id="KW-0418">Kinase</keyword>
<dbReference type="Proteomes" id="UP000433309">
    <property type="component" value="Unassembled WGS sequence"/>
</dbReference>
<evidence type="ECO:0000313" key="8">
    <source>
        <dbReference type="Proteomes" id="UP000433309"/>
    </source>
</evidence>
<dbReference type="RefSeq" id="WP_154373834.1">
    <property type="nucleotide sequence ID" value="NZ_WKJK01000002.1"/>
</dbReference>
<feature type="domain" description="Histidine kinase" evidence="6">
    <location>
        <begin position="180"/>
        <end position="391"/>
    </location>
</feature>
<name>A0A6I2KUH3_9BURK</name>
<dbReference type="CDD" id="cd00082">
    <property type="entry name" value="HisKA"/>
    <property type="match status" value="1"/>
</dbReference>
<dbReference type="GO" id="GO:0030295">
    <property type="term" value="F:protein kinase activator activity"/>
    <property type="evidence" value="ECO:0007669"/>
    <property type="project" value="TreeGrafter"/>
</dbReference>
<dbReference type="InterPro" id="IPR005467">
    <property type="entry name" value="His_kinase_dom"/>
</dbReference>
<keyword evidence="8" id="KW-1185">Reference proteome</keyword>
<dbReference type="PANTHER" id="PTHR42878">
    <property type="entry name" value="TWO-COMPONENT HISTIDINE KINASE"/>
    <property type="match status" value="1"/>
</dbReference>
<dbReference type="Pfam" id="PF01590">
    <property type="entry name" value="GAF"/>
    <property type="match status" value="1"/>
</dbReference>
<protein>
    <recommendedName>
        <fullName evidence="2">histidine kinase</fullName>
        <ecNumber evidence="2">2.7.13.3</ecNumber>
    </recommendedName>
</protein>
<keyword evidence="3" id="KW-0597">Phosphoprotein</keyword>
<dbReference type="Gene3D" id="3.30.565.10">
    <property type="entry name" value="Histidine kinase-like ATPase, C-terminal domain"/>
    <property type="match status" value="1"/>
</dbReference>
<evidence type="ECO:0000256" key="3">
    <source>
        <dbReference type="ARBA" id="ARBA00022553"/>
    </source>
</evidence>
<evidence type="ECO:0000256" key="2">
    <source>
        <dbReference type="ARBA" id="ARBA00012438"/>
    </source>
</evidence>
<dbReference type="SUPFAM" id="SSF55781">
    <property type="entry name" value="GAF domain-like"/>
    <property type="match status" value="1"/>
</dbReference>
<dbReference type="EMBL" id="WKJK01000002">
    <property type="protein sequence ID" value="MRW89413.1"/>
    <property type="molecule type" value="Genomic_DNA"/>
</dbReference>
<dbReference type="InterPro" id="IPR003018">
    <property type="entry name" value="GAF"/>
</dbReference>
<dbReference type="Pfam" id="PF02518">
    <property type="entry name" value="HATPase_c"/>
    <property type="match status" value="1"/>
</dbReference>
<dbReference type="Pfam" id="PF00512">
    <property type="entry name" value="HisKA"/>
    <property type="match status" value="1"/>
</dbReference>
<organism evidence="7 8">
    <name type="scientific">Duganella guangzhouensis</name>
    <dbReference type="NCBI Taxonomy" id="2666084"/>
    <lineage>
        <taxon>Bacteria</taxon>
        <taxon>Pseudomonadati</taxon>
        <taxon>Pseudomonadota</taxon>
        <taxon>Betaproteobacteria</taxon>
        <taxon>Burkholderiales</taxon>
        <taxon>Oxalobacteraceae</taxon>
        <taxon>Telluria group</taxon>
        <taxon>Duganella</taxon>
    </lineage>
</organism>
<evidence type="ECO:0000256" key="5">
    <source>
        <dbReference type="ARBA" id="ARBA00022777"/>
    </source>
</evidence>